<sequence>MISVFHKDVPGKSTARSLLDTTDAGGEAIRDGLASFYKKYSQNRSEILAPDFAASARIVEAMAKAPAEPENEVVGLIVETRKHPNLEIVVQEACEMLDVPVRLICGASNHDFILKSRIGRLIEEGKVRLDVLPDLRFDRHVYNGLFLTPAFWALFEKIDKVLVFQTDCVFCRNSDYTLKDFMHFDYIGSMWRAERTAQISFAGGNGGLSLRDPRAAIRCLETFSPAQWPASEDKYFAFHLELIGARVASHRESSRFGSERWFLHRSFGAHNVAVMYATHLADFLEYCPSGARIMGQKKPNLSLRKRMRMRANKLLLRAYLRLR</sequence>
<name>A0A9X2JR64_9RHOB</name>
<organism evidence="2 3">
    <name type="scientific">Limimaricola litoreus</name>
    <dbReference type="NCBI Taxonomy" id="2955316"/>
    <lineage>
        <taxon>Bacteria</taxon>
        <taxon>Pseudomonadati</taxon>
        <taxon>Pseudomonadota</taxon>
        <taxon>Alphaproteobacteria</taxon>
        <taxon>Rhodobacterales</taxon>
        <taxon>Paracoccaceae</taxon>
        <taxon>Limimaricola</taxon>
    </lineage>
</organism>
<keyword evidence="3" id="KW-1185">Reference proteome</keyword>
<comment type="caution">
    <text evidence="2">The sequence shown here is derived from an EMBL/GenBank/DDBJ whole genome shotgun (WGS) entry which is preliminary data.</text>
</comment>
<dbReference type="AlphaFoldDB" id="A0A9X2JR64"/>
<evidence type="ECO:0000313" key="3">
    <source>
        <dbReference type="Proteomes" id="UP001139477"/>
    </source>
</evidence>
<evidence type="ECO:0000313" key="2">
    <source>
        <dbReference type="EMBL" id="MCP1168376.1"/>
    </source>
</evidence>
<dbReference type="RefSeq" id="WP_253331228.1">
    <property type="nucleotide sequence ID" value="NZ_JAMYXC010000112.1"/>
</dbReference>
<proteinExistence type="predicted"/>
<gene>
    <name evidence="2" type="ORF">NHG85_07530</name>
</gene>
<reference evidence="2" key="1">
    <citation type="submission" date="2022-06" db="EMBL/GenBank/DDBJ databases">
        <title>Limimaricola sediminis sp. nov., isolated from an intertidal sediment.</title>
        <authorList>
            <person name="Shao X."/>
        </authorList>
    </citation>
    <scope>NUCLEOTIDE SEQUENCE</scope>
    <source>
        <strain evidence="2">ASW11-118</strain>
    </source>
</reference>
<dbReference type="Proteomes" id="UP001139477">
    <property type="component" value="Unassembled WGS sequence"/>
</dbReference>
<dbReference type="InterPro" id="IPR043729">
    <property type="entry name" value="DUF5672"/>
</dbReference>
<protein>
    <recommendedName>
        <fullName evidence="1">DUF5672 domain-containing protein</fullName>
    </recommendedName>
</protein>
<evidence type="ECO:0000259" key="1">
    <source>
        <dbReference type="Pfam" id="PF18922"/>
    </source>
</evidence>
<dbReference type="Pfam" id="PF18922">
    <property type="entry name" value="DUF5672"/>
    <property type="match status" value="1"/>
</dbReference>
<dbReference type="EMBL" id="JAMYXC010000112">
    <property type="protein sequence ID" value="MCP1168376.1"/>
    <property type="molecule type" value="Genomic_DNA"/>
</dbReference>
<accession>A0A9X2JR64</accession>
<feature type="domain" description="DUF5672" evidence="1">
    <location>
        <begin position="133"/>
        <end position="262"/>
    </location>
</feature>